<accession>A0ABN7NCK1</accession>
<protein>
    <submittedName>
        <fullName evidence="2">Uncharacterized protein</fullName>
    </submittedName>
</protein>
<evidence type="ECO:0000313" key="3">
    <source>
        <dbReference type="Proteomes" id="UP000674425"/>
    </source>
</evidence>
<dbReference type="Proteomes" id="UP000674425">
    <property type="component" value="Unassembled WGS sequence"/>
</dbReference>
<dbReference type="EMBL" id="CAJNAU010000218">
    <property type="protein sequence ID" value="CAE6867591.1"/>
    <property type="molecule type" value="Genomic_DNA"/>
</dbReference>
<keyword evidence="1" id="KW-1133">Transmembrane helix</keyword>
<keyword evidence="1" id="KW-0472">Membrane</keyword>
<name>A0ABN7NCK1_9BURK</name>
<evidence type="ECO:0000313" key="2">
    <source>
        <dbReference type="EMBL" id="CAE6867591.1"/>
    </source>
</evidence>
<gene>
    <name evidence="2" type="ORF">R69658_07954</name>
</gene>
<evidence type="ECO:0000256" key="1">
    <source>
        <dbReference type="SAM" id="Phobius"/>
    </source>
</evidence>
<reference evidence="2 3" key="1">
    <citation type="submission" date="2021-02" db="EMBL/GenBank/DDBJ databases">
        <authorList>
            <person name="Vanwijnsberghe S."/>
        </authorList>
    </citation>
    <scope>NUCLEOTIDE SEQUENCE [LARGE SCALE GENOMIC DNA]</scope>
    <source>
        <strain evidence="2 3">R-69658</strain>
    </source>
</reference>
<organism evidence="2 3">
    <name type="scientific">Paraburkholderia aspalathi</name>
    <dbReference type="NCBI Taxonomy" id="1324617"/>
    <lineage>
        <taxon>Bacteria</taxon>
        <taxon>Pseudomonadati</taxon>
        <taxon>Pseudomonadota</taxon>
        <taxon>Betaproteobacteria</taxon>
        <taxon>Burkholderiales</taxon>
        <taxon>Burkholderiaceae</taxon>
        <taxon>Paraburkholderia</taxon>
    </lineage>
</organism>
<feature type="transmembrane region" description="Helical" evidence="1">
    <location>
        <begin position="34"/>
        <end position="56"/>
    </location>
</feature>
<keyword evidence="1" id="KW-0812">Transmembrane</keyword>
<feature type="transmembrane region" description="Helical" evidence="1">
    <location>
        <begin position="6"/>
        <end position="27"/>
    </location>
</feature>
<proteinExistence type="predicted"/>
<sequence>MTVTAPSLPAMIFPSPVSWFVVTLRFWSLPMAPFWFVSVPAVIAMLPTLPVSLPILPDVLSSEATFSAIAPLP</sequence>
<comment type="caution">
    <text evidence="2">The sequence shown here is derived from an EMBL/GenBank/DDBJ whole genome shotgun (WGS) entry which is preliminary data.</text>
</comment>
<keyword evidence="3" id="KW-1185">Reference proteome</keyword>